<dbReference type="EMBL" id="SMMG02000004">
    <property type="protein sequence ID" value="KAA3477777.1"/>
    <property type="molecule type" value="Genomic_DNA"/>
</dbReference>
<keyword evidence="1" id="KW-0808">Transferase</keyword>
<gene>
    <name evidence="1" type="ORF">EPI10_011639</name>
</gene>
<dbReference type="Proteomes" id="UP000325315">
    <property type="component" value="Unassembled WGS sequence"/>
</dbReference>
<dbReference type="InterPro" id="IPR050951">
    <property type="entry name" value="Retrovirus_Pol_polyprotein"/>
</dbReference>
<keyword evidence="2" id="KW-1185">Reference proteome</keyword>
<accession>A0A5B6W9F8</accession>
<dbReference type="InterPro" id="IPR036397">
    <property type="entry name" value="RNaseH_sf"/>
</dbReference>
<dbReference type="InterPro" id="IPR012337">
    <property type="entry name" value="RNaseH-like_sf"/>
</dbReference>
<dbReference type="SUPFAM" id="SSF53098">
    <property type="entry name" value="Ribonuclease H-like"/>
    <property type="match status" value="1"/>
</dbReference>
<keyword evidence="1" id="KW-0695">RNA-directed DNA polymerase</keyword>
<protein>
    <submittedName>
        <fullName evidence="1">Reverse transcriptase</fullName>
    </submittedName>
</protein>
<sequence>MKMDLIKKQVEDGKSSGFVVDSEGNLWFQGRLCVPENDELKQIILWEAHCSSFSMHPGIGESRTSSSIGIVTTYNNTQMEVGEDYNGFFDKIVRLLGVLKSIISDRDLRLTSRFWEKLHEALGTRKKFSTAFHPQTDGQSEQVIHILENMLRICSLNLKEVEKDIFHS</sequence>
<evidence type="ECO:0000313" key="2">
    <source>
        <dbReference type="Proteomes" id="UP000325315"/>
    </source>
</evidence>
<name>A0A5B6W9F8_9ROSI</name>
<dbReference type="PANTHER" id="PTHR37984">
    <property type="entry name" value="PROTEIN CBG26694"/>
    <property type="match status" value="1"/>
</dbReference>
<dbReference type="PANTHER" id="PTHR37984:SF5">
    <property type="entry name" value="PROTEIN NYNRIN-LIKE"/>
    <property type="match status" value="1"/>
</dbReference>
<evidence type="ECO:0000313" key="1">
    <source>
        <dbReference type="EMBL" id="KAA3477777.1"/>
    </source>
</evidence>
<dbReference type="GO" id="GO:0003964">
    <property type="term" value="F:RNA-directed DNA polymerase activity"/>
    <property type="evidence" value="ECO:0007669"/>
    <property type="project" value="UniProtKB-KW"/>
</dbReference>
<dbReference type="Gene3D" id="3.30.420.10">
    <property type="entry name" value="Ribonuclease H-like superfamily/Ribonuclease H"/>
    <property type="match status" value="1"/>
</dbReference>
<keyword evidence="1" id="KW-0548">Nucleotidyltransferase</keyword>
<dbReference type="GO" id="GO:0003676">
    <property type="term" value="F:nucleic acid binding"/>
    <property type="evidence" value="ECO:0007669"/>
    <property type="project" value="InterPro"/>
</dbReference>
<comment type="caution">
    <text evidence="1">The sequence shown here is derived from an EMBL/GenBank/DDBJ whole genome shotgun (WGS) entry which is preliminary data.</text>
</comment>
<organism evidence="1 2">
    <name type="scientific">Gossypium australe</name>
    <dbReference type="NCBI Taxonomy" id="47621"/>
    <lineage>
        <taxon>Eukaryota</taxon>
        <taxon>Viridiplantae</taxon>
        <taxon>Streptophyta</taxon>
        <taxon>Embryophyta</taxon>
        <taxon>Tracheophyta</taxon>
        <taxon>Spermatophyta</taxon>
        <taxon>Magnoliopsida</taxon>
        <taxon>eudicotyledons</taxon>
        <taxon>Gunneridae</taxon>
        <taxon>Pentapetalae</taxon>
        <taxon>rosids</taxon>
        <taxon>malvids</taxon>
        <taxon>Malvales</taxon>
        <taxon>Malvaceae</taxon>
        <taxon>Malvoideae</taxon>
        <taxon>Gossypium</taxon>
    </lineage>
</organism>
<dbReference type="AlphaFoldDB" id="A0A5B6W9F8"/>
<reference evidence="1" key="1">
    <citation type="submission" date="2019-08" db="EMBL/GenBank/DDBJ databases">
        <authorList>
            <person name="Liu F."/>
        </authorList>
    </citation>
    <scope>NUCLEOTIDE SEQUENCE [LARGE SCALE GENOMIC DNA]</scope>
    <source>
        <strain evidence="1">PA1801</strain>
        <tissue evidence="1">Leaf</tissue>
    </source>
</reference>
<proteinExistence type="predicted"/>